<comment type="similarity">
    <text evidence="2 8">Belongs to the peptidase C12 family.</text>
</comment>
<keyword evidence="12" id="KW-1185">Reference proteome</keyword>
<dbReference type="GO" id="GO:0005737">
    <property type="term" value="C:cytoplasm"/>
    <property type="evidence" value="ECO:0007669"/>
    <property type="project" value="TreeGrafter"/>
</dbReference>
<keyword evidence="5" id="KW-0833">Ubl conjugation pathway</keyword>
<evidence type="ECO:0000256" key="8">
    <source>
        <dbReference type="PROSITE-ProRule" id="PRU01393"/>
    </source>
</evidence>
<evidence type="ECO:0000256" key="5">
    <source>
        <dbReference type="ARBA" id="ARBA00022786"/>
    </source>
</evidence>
<dbReference type="EC" id="3.4.19.12" evidence="3"/>
<dbReference type="Proteomes" id="UP000504638">
    <property type="component" value="Unplaced"/>
</dbReference>
<evidence type="ECO:0000256" key="3">
    <source>
        <dbReference type="ARBA" id="ARBA00012759"/>
    </source>
</evidence>
<dbReference type="PANTHER" id="PTHR10589:SF16">
    <property type="entry name" value="UBIQUITIN CARBOXYL-TERMINAL HYDROLASE ISOZYME L5"/>
    <property type="match status" value="1"/>
</dbReference>
<dbReference type="GeneID" id="54422234"/>
<dbReference type="Pfam" id="PF01088">
    <property type="entry name" value="Peptidase_C12"/>
    <property type="match status" value="1"/>
</dbReference>
<dbReference type="RefSeq" id="XP_033539273.1">
    <property type="nucleotide sequence ID" value="XM_033681664.1"/>
</dbReference>
<keyword evidence="6" id="KW-0378">Hydrolase</keyword>
<reference evidence="13" key="2">
    <citation type="submission" date="2020-04" db="EMBL/GenBank/DDBJ databases">
        <authorList>
            <consortium name="NCBI Genome Project"/>
        </authorList>
    </citation>
    <scope>NUCLEOTIDE SEQUENCE</scope>
    <source>
        <strain evidence="13">CBS 781.70</strain>
    </source>
</reference>
<dbReference type="GO" id="GO:0004843">
    <property type="term" value="F:cysteine-type deubiquitinase activity"/>
    <property type="evidence" value="ECO:0007669"/>
    <property type="project" value="UniProtKB-EC"/>
</dbReference>
<name>A0A6G1GI38_9PEZI</name>
<dbReference type="SUPFAM" id="SSF54001">
    <property type="entry name" value="Cysteine proteinases"/>
    <property type="match status" value="1"/>
</dbReference>
<evidence type="ECO:0000256" key="9">
    <source>
        <dbReference type="SAM" id="MobiDB-lite"/>
    </source>
</evidence>
<sequence length="241" mass="27006">MATGTQYDNTINVDELLLPATQKEKDGWTGWVKLQGEPWAFNALMRHFGLANLRWIQATALDYNGFIDSQALPDGTRLYAMIVVGRPYWALDKGQRPYHRPGIWFANQLITDACGTIALMKVLGNLPDGLIDSEQMAEFFATTESHNQVQRGEDITGFEDLRSAHNACARKMEMFMQDAKVITGYTPNARKGRPGPKSLGETSNVPPGEINLTQGTLEHFVAYSPIGNQLWYLNGLDEWPR</sequence>
<evidence type="ECO:0000256" key="6">
    <source>
        <dbReference type="ARBA" id="ARBA00022801"/>
    </source>
</evidence>
<dbReference type="EMBL" id="ML975149">
    <property type="protein sequence ID" value="KAF1817642.1"/>
    <property type="molecule type" value="Genomic_DNA"/>
</dbReference>
<gene>
    <name evidence="11 13" type="ORF">P152DRAFT_478578</name>
</gene>
<accession>A0A6G1GI38</accession>
<organism evidence="11">
    <name type="scientific">Eremomyces bilateralis CBS 781.70</name>
    <dbReference type="NCBI Taxonomy" id="1392243"/>
    <lineage>
        <taxon>Eukaryota</taxon>
        <taxon>Fungi</taxon>
        <taxon>Dikarya</taxon>
        <taxon>Ascomycota</taxon>
        <taxon>Pezizomycotina</taxon>
        <taxon>Dothideomycetes</taxon>
        <taxon>Dothideomycetes incertae sedis</taxon>
        <taxon>Eremomycetales</taxon>
        <taxon>Eremomycetaceae</taxon>
        <taxon>Eremomyces</taxon>
    </lineage>
</organism>
<proteinExistence type="inferred from homology"/>
<reference evidence="13" key="3">
    <citation type="submission" date="2025-04" db="UniProtKB">
        <authorList>
            <consortium name="RefSeq"/>
        </authorList>
    </citation>
    <scope>IDENTIFICATION</scope>
    <source>
        <strain evidence="13">CBS 781.70</strain>
    </source>
</reference>
<protein>
    <recommendedName>
        <fullName evidence="3">ubiquitinyl hydrolase 1</fullName>
        <ecNumber evidence="3">3.4.19.12</ecNumber>
    </recommendedName>
</protein>
<feature type="domain" description="UCH catalytic" evidence="10">
    <location>
        <begin position="30"/>
        <end position="241"/>
    </location>
</feature>
<comment type="catalytic activity">
    <reaction evidence="1">
        <text>Thiol-dependent hydrolysis of ester, thioester, amide, peptide and isopeptide bonds formed by the C-terminal Gly of ubiquitin (a 76-residue protein attached to proteins as an intracellular targeting signal).</text>
        <dbReference type="EC" id="3.4.19.12"/>
    </reaction>
</comment>
<keyword evidence="4" id="KW-0645">Protease</keyword>
<dbReference type="GO" id="GO:0016579">
    <property type="term" value="P:protein deubiquitination"/>
    <property type="evidence" value="ECO:0007669"/>
    <property type="project" value="TreeGrafter"/>
</dbReference>
<reference evidence="11 13" key="1">
    <citation type="submission" date="2020-01" db="EMBL/GenBank/DDBJ databases">
        <authorList>
            <consortium name="DOE Joint Genome Institute"/>
            <person name="Haridas S."/>
            <person name="Albert R."/>
            <person name="Binder M."/>
            <person name="Bloem J."/>
            <person name="Labutti K."/>
            <person name="Salamov A."/>
            <person name="Andreopoulos B."/>
            <person name="Baker S.E."/>
            <person name="Barry K."/>
            <person name="Bills G."/>
            <person name="Bluhm B.H."/>
            <person name="Cannon C."/>
            <person name="Castanera R."/>
            <person name="Culley D.E."/>
            <person name="Daum C."/>
            <person name="Ezra D."/>
            <person name="Gonzalez J.B."/>
            <person name="Henrissat B."/>
            <person name="Kuo A."/>
            <person name="Liang C."/>
            <person name="Lipzen A."/>
            <person name="Lutzoni F."/>
            <person name="Magnuson J."/>
            <person name="Mondo S."/>
            <person name="Nolan M."/>
            <person name="Ohm R."/>
            <person name="Pangilinan J."/>
            <person name="Park H.-J."/>
            <person name="Ramirez L."/>
            <person name="Alfaro M."/>
            <person name="Sun H."/>
            <person name="Tritt A."/>
            <person name="Yoshinaga Y."/>
            <person name="Zwiers L.-H."/>
            <person name="Turgeon B.G."/>
            <person name="Goodwin S.B."/>
            <person name="Spatafora J.W."/>
            <person name="Crous P.W."/>
            <person name="Grigoriev I.V."/>
        </authorList>
    </citation>
    <scope>NUCLEOTIDE SEQUENCE</scope>
    <source>
        <strain evidence="11 13">CBS 781.70</strain>
    </source>
</reference>
<feature type="region of interest" description="Disordered" evidence="9">
    <location>
        <begin position="185"/>
        <end position="207"/>
    </location>
</feature>
<keyword evidence="7" id="KW-0788">Thiol protease</keyword>
<evidence type="ECO:0000256" key="4">
    <source>
        <dbReference type="ARBA" id="ARBA00022670"/>
    </source>
</evidence>
<dbReference type="InterPro" id="IPR038765">
    <property type="entry name" value="Papain-like_cys_pep_sf"/>
</dbReference>
<dbReference type="PROSITE" id="PS52048">
    <property type="entry name" value="UCH_DOMAIN"/>
    <property type="match status" value="1"/>
</dbReference>
<dbReference type="InterPro" id="IPR036959">
    <property type="entry name" value="Peptidase_C12_UCH_sf"/>
</dbReference>
<evidence type="ECO:0000256" key="2">
    <source>
        <dbReference type="ARBA" id="ARBA00009326"/>
    </source>
</evidence>
<dbReference type="PANTHER" id="PTHR10589">
    <property type="entry name" value="UBIQUITIN CARBOXYL-TERMINAL HYDROLASE"/>
    <property type="match status" value="1"/>
</dbReference>
<evidence type="ECO:0000313" key="12">
    <source>
        <dbReference type="Proteomes" id="UP000504638"/>
    </source>
</evidence>
<comment type="caution">
    <text evidence="8">Lacks conserved residue(s) required for the propagation of feature annotation.</text>
</comment>
<dbReference type="OrthoDB" id="1924260at2759"/>
<dbReference type="InterPro" id="IPR001578">
    <property type="entry name" value="Peptidase_C12_UCH"/>
</dbReference>
<evidence type="ECO:0000256" key="7">
    <source>
        <dbReference type="ARBA" id="ARBA00022807"/>
    </source>
</evidence>
<dbReference type="AlphaFoldDB" id="A0A6G1GI38"/>
<evidence type="ECO:0000256" key="1">
    <source>
        <dbReference type="ARBA" id="ARBA00000707"/>
    </source>
</evidence>
<evidence type="ECO:0000313" key="13">
    <source>
        <dbReference type="RefSeq" id="XP_033539273.1"/>
    </source>
</evidence>
<dbReference type="Gene3D" id="3.40.532.10">
    <property type="entry name" value="Peptidase C12, ubiquitin carboxyl-terminal hydrolase"/>
    <property type="match status" value="1"/>
</dbReference>
<dbReference type="GO" id="GO:0006511">
    <property type="term" value="P:ubiquitin-dependent protein catabolic process"/>
    <property type="evidence" value="ECO:0007669"/>
    <property type="project" value="InterPro"/>
</dbReference>
<evidence type="ECO:0000259" key="10">
    <source>
        <dbReference type="PROSITE" id="PS52048"/>
    </source>
</evidence>
<evidence type="ECO:0000313" key="11">
    <source>
        <dbReference type="EMBL" id="KAF1817642.1"/>
    </source>
</evidence>